<evidence type="ECO:0000313" key="3">
    <source>
        <dbReference type="EMBL" id="KAK2752915.1"/>
    </source>
</evidence>
<dbReference type="Gene3D" id="1.10.510.10">
    <property type="entry name" value="Transferase(Phosphotransferase) domain 1"/>
    <property type="match status" value="1"/>
</dbReference>
<evidence type="ECO:0000256" key="1">
    <source>
        <dbReference type="SAM" id="MobiDB-lite"/>
    </source>
</evidence>
<dbReference type="AlphaFoldDB" id="A0AAD9YB42"/>
<dbReference type="Pfam" id="PF00069">
    <property type="entry name" value="Pkinase"/>
    <property type="match status" value="1"/>
</dbReference>
<keyword evidence="3" id="KW-0418">Kinase</keyword>
<feature type="compositionally biased region" description="Polar residues" evidence="1">
    <location>
        <begin position="583"/>
        <end position="597"/>
    </location>
</feature>
<protein>
    <submittedName>
        <fullName evidence="3">Protein kinase domain-containing protein</fullName>
    </submittedName>
</protein>
<feature type="domain" description="Protein kinase" evidence="2">
    <location>
        <begin position="120"/>
        <end position="464"/>
    </location>
</feature>
<feature type="region of interest" description="Disordered" evidence="1">
    <location>
        <begin position="568"/>
        <end position="597"/>
    </location>
</feature>
<dbReference type="GO" id="GO:0005524">
    <property type="term" value="F:ATP binding"/>
    <property type="evidence" value="ECO:0007669"/>
    <property type="project" value="InterPro"/>
</dbReference>
<dbReference type="Proteomes" id="UP001281614">
    <property type="component" value="Unassembled WGS sequence"/>
</dbReference>
<keyword evidence="4" id="KW-1185">Reference proteome</keyword>
<comment type="caution">
    <text evidence="3">The sequence shown here is derived from an EMBL/GenBank/DDBJ whole genome shotgun (WGS) entry which is preliminary data.</text>
</comment>
<organism evidence="3 4">
    <name type="scientific">Colletotrichum kahawae</name>
    <name type="common">Coffee berry disease fungus</name>
    <dbReference type="NCBI Taxonomy" id="34407"/>
    <lineage>
        <taxon>Eukaryota</taxon>
        <taxon>Fungi</taxon>
        <taxon>Dikarya</taxon>
        <taxon>Ascomycota</taxon>
        <taxon>Pezizomycotina</taxon>
        <taxon>Sordariomycetes</taxon>
        <taxon>Hypocreomycetidae</taxon>
        <taxon>Glomerellales</taxon>
        <taxon>Glomerellaceae</taxon>
        <taxon>Colletotrichum</taxon>
        <taxon>Colletotrichum gloeosporioides species complex</taxon>
    </lineage>
</organism>
<dbReference type="SUPFAM" id="SSF56112">
    <property type="entry name" value="Protein kinase-like (PK-like)"/>
    <property type="match status" value="1"/>
</dbReference>
<gene>
    <name evidence="3" type="ORF">CKAH01_06156</name>
</gene>
<accession>A0AAD9YB42</accession>
<dbReference type="EMBL" id="VYYT01000245">
    <property type="protein sequence ID" value="KAK2752915.1"/>
    <property type="molecule type" value="Genomic_DNA"/>
</dbReference>
<dbReference type="PANTHER" id="PTHR24359">
    <property type="entry name" value="SERINE/THREONINE-PROTEIN KINASE SBK1"/>
    <property type="match status" value="1"/>
</dbReference>
<keyword evidence="3" id="KW-0808">Transferase</keyword>
<sequence>MDVIKERLEGCGVVDELEKRGFDLEQQILGVQHNSKRIKIFAILVLIEEPAYIATFINHGIWDKELPLESGRHTELFSLWKEGHVDHFCQTQHSVLAPVLDFATTEGHYNFDQKIRMPFLDPLKWSQGGANGLVSVVRIHDKHQKWGPRSGPHPLYAIKRFHAGQIHEFYKEREALLRFSWPQPRHDNLIELLLSYEIGPDKFMVFPGANCNLEQFWKITPNKPTFSKRLIWIIQQCQGLADGLCKVHNYGDSQGRHGDIKSRNILFFEDSQNEPGRLVIADFTLMRFHSSNSDATETWIFNNTRTYRPPEVEAPHGTIVSPTFDTWTLGCVYLEFITWHLLGYDAVSEESFQMPDGQRYESFTTARKSDDDGFAPREDKFFYRRRKYWKNDVKWIKYLRENPDASLAVKDVLDLVEHHMLVISPTRRYDMQMVEKRLKNICRKCNKEAEYSRPDPRGSKKPAMIAPRWTEESSKYGRLDKAPNATFMSMNSRSNPDLEYLNRTLGGEFGHPGSQSLHQHVGVANGYLSPPSTGFASGGNTLRLRNRGSLSPKASLTSLSRDVVDVKIREHKHQPKPDEDITRPTSTEQSDGSFNTKMNNRRLLDTHQGSQKVRPRMKVILHTPGERCSNGGQRDGRTTYKSEEQLASWRERLFLPCRRWYQVLKAIVHAAFRRISNRLVVQ</sequence>
<name>A0AAD9YB42_COLKA</name>
<dbReference type="SMART" id="SM00220">
    <property type="entry name" value="S_TKc"/>
    <property type="match status" value="1"/>
</dbReference>
<dbReference type="GO" id="GO:0004674">
    <property type="term" value="F:protein serine/threonine kinase activity"/>
    <property type="evidence" value="ECO:0007669"/>
    <property type="project" value="TreeGrafter"/>
</dbReference>
<reference evidence="3" key="1">
    <citation type="submission" date="2023-02" db="EMBL/GenBank/DDBJ databases">
        <title>Colletotrichum kahawae CIFC_Que2 genome sequencing and assembly.</title>
        <authorList>
            <person name="Baroncelli R."/>
        </authorList>
    </citation>
    <scope>NUCLEOTIDE SEQUENCE</scope>
    <source>
        <strain evidence="3">CIFC_Que2</strain>
    </source>
</reference>
<dbReference type="InterPro" id="IPR011009">
    <property type="entry name" value="Kinase-like_dom_sf"/>
</dbReference>
<dbReference type="PANTHER" id="PTHR24359:SF37">
    <property type="entry name" value="PROTEIN KINASE DOMAIN-CONTAINING PROTEIN"/>
    <property type="match status" value="1"/>
</dbReference>
<evidence type="ECO:0000259" key="2">
    <source>
        <dbReference type="PROSITE" id="PS50011"/>
    </source>
</evidence>
<evidence type="ECO:0000313" key="4">
    <source>
        <dbReference type="Proteomes" id="UP001281614"/>
    </source>
</evidence>
<dbReference type="InterPro" id="IPR000719">
    <property type="entry name" value="Prot_kinase_dom"/>
</dbReference>
<dbReference type="PROSITE" id="PS50011">
    <property type="entry name" value="PROTEIN_KINASE_DOM"/>
    <property type="match status" value="1"/>
</dbReference>
<proteinExistence type="predicted"/>